<protein>
    <submittedName>
        <fullName evidence="3">Nucleotide-binding universal stress UspA family protein</fullName>
    </submittedName>
</protein>
<dbReference type="RefSeq" id="WP_027315765.1">
    <property type="nucleotide sequence ID" value="NZ_JACIDC010000006.1"/>
</dbReference>
<feature type="domain" description="UspA" evidence="2">
    <location>
        <begin position="197"/>
        <end position="271"/>
    </location>
</feature>
<organism evidence="3 4">
    <name type="scientific">Microvirga flocculans</name>
    <dbReference type="NCBI Taxonomy" id="217168"/>
    <lineage>
        <taxon>Bacteria</taxon>
        <taxon>Pseudomonadati</taxon>
        <taxon>Pseudomonadota</taxon>
        <taxon>Alphaproteobacteria</taxon>
        <taxon>Hyphomicrobiales</taxon>
        <taxon>Methylobacteriaceae</taxon>
        <taxon>Microvirga</taxon>
    </lineage>
</organism>
<gene>
    <name evidence="3" type="ORF">GGR34_002009</name>
</gene>
<dbReference type="PROSITE" id="PS51257">
    <property type="entry name" value="PROKAR_LIPOPROTEIN"/>
    <property type="match status" value="1"/>
</dbReference>
<dbReference type="SUPFAM" id="SSF52402">
    <property type="entry name" value="Adenine nucleotide alpha hydrolases-like"/>
    <property type="match status" value="2"/>
</dbReference>
<evidence type="ECO:0000313" key="3">
    <source>
        <dbReference type="EMBL" id="MBB4040356.1"/>
    </source>
</evidence>
<dbReference type="InterPro" id="IPR006016">
    <property type="entry name" value="UspA"/>
</dbReference>
<dbReference type="Pfam" id="PF00582">
    <property type="entry name" value="Usp"/>
    <property type="match status" value="1"/>
</dbReference>
<dbReference type="Gene3D" id="3.40.50.12370">
    <property type="match status" value="1"/>
</dbReference>
<dbReference type="EMBL" id="JACIDC010000006">
    <property type="protein sequence ID" value="MBB4040356.1"/>
    <property type="molecule type" value="Genomic_DNA"/>
</dbReference>
<dbReference type="Proteomes" id="UP000519439">
    <property type="component" value="Unassembled WGS sequence"/>
</dbReference>
<dbReference type="PANTHER" id="PTHR46268:SF15">
    <property type="entry name" value="UNIVERSAL STRESS PROTEIN HP_0031"/>
    <property type="match status" value="1"/>
</dbReference>
<comment type="caution">
    <text evidence="3">The sequence shown here is derived from an EMBL/GenBank/DDBJ whole genome shotgun (WGS) entry which is preliminary data.</text>
</comment>
<dbReference type="PRINTS" id="PR01438">
    <property type="entry name" value="UNVRSLSTRESS"/>
</dbReference>
<dbReference type="InterPro" id="IPR006015">
    <property type="entry name" value="Universal_stress_UspA"/>
</dbReference>
<reference evidence="3 4" key="1">
    <citation type="submission" date="2020-08" db="EMBL/GenBank/DDBJ databases">
        <title>Genomic Encyclopedia of Type Strains, Phase IV (KMG-IV): sequencing the most valuable type-strain genomes for metagenomic binning, comparative biology and taxonomic classification.</title>
        <authorList>
            <person name="Goeker M."/>
        </authorList>
    </citation>
    <scope>NUCLEOTIDE SEQUENCE [LARGE SCALE GENOMIC DNA]</scope>
    <source>
        <strain evidence="3 4">DSM 15743</strain>
    </source>
</reference>
<evidence type="ECO:0000256" key="1">
    <source>
        <dbReference type="ARBA" id="ARBA00008791"/>
    </source>
</evidence>
<name>A0A7W6IF61_9HYPH</name>
<proteinExistence type="inferred from homology"/>
<evidence type="ECO:0000313" key="4">
    <source>
        <dbReference type="Proteomes" id="UP000519439"/>
    </source>
</evidence>
<accession>A0A7W6IF61</accession>
<dbReference type="AlphaFoldDB" id="A0A7W6IF61"/>
<dbReference type="PANTHER" id="PTHR46268">
    <property type="entry name" value="STRESS RESPONSE PROTEIN NHAX"/>
    <property type="match status" value="1"/>
</dbReference>
<keyword evidence="4" id="KW-1185">Reference proteome</keyword>
<dbReference type="CDD" id="cd00293">
    <property type="entry name" value="USP-like"/>
    <property type="match status" value="1"/>
</dbReference>
<evidence type="ECO:0000259" key="2">
    <source>
        <dbReference type="Pfam" id="PF00582"/>
    </source>
</evidence>
<comment type="similarity">
    <text evidence="1">Belongs to the universal stress protein A family.</text>
</comment>
<sequence>MALKDLLVFVDTGASKAGSYGLSLAAACGASLTAAVPVVEPSLPPHLPAELSEDLLARIREDAEASADKAIQEFSHAARQIGRSIEVARFKAIAGEVGDGLSRLARCFDTVILPQPDPDGVDSSDLIEACLFGAGRPLIVVPYIPIREEIGSVMIAWDGGVPAARAVADALPFLTLARRVEVVTATKGENARLHLMEKNLVRHLARHGIQAEATSLPVDEIDVADMLLSHAADSGVDLMVMGGYGHSRFREAVLGGTTREVLRSMTIPVLMSH</sequence>